<dbReference type="Proteomes" id="UP001589619">
    <property type="component" value="Unassembled WGS sequence"/>
</dbReference>
<dbReference type="Gene3D" id="3.40.190.10">
    <property type="entry name" value="Periplasmic binding protein-like II"/>
    <property type="match status" value="2"/>
</dbReference>
<feature type="chain" id="PRO_5045729889" evidence="2">
    <location>
        <begin position="20"/>
        <end position="291"/>
    </location>
</feature>
<comment type="caution">
    <text evidence="4">The sequence shown here is derived from an EMBL/GenBank/DDBJ whole genome shotgun (WGS) entry which is preliminary data.</text>
</comment>
<reference evidence="4 5" key="1">
    <citation type="submission" date="2024-09" db="EMBL/GenBank/DDBJ databases">
        <authorList>
            <person name="Sun Q."/>
            <person name="Mori K."/>
        </authorList>
    </citation>
    <scope>NUCLEOTIDE SEQUENCE [LARGE SCALE GENOMIC DNA]</scope>
    <source>
        <strain evidence="4 5">JCM 12520</strain>
    </source>
</reference>
<keyword evidence="5" id="KW-1185">Reference proteome</keyword>
<dbReference type="InterPro" id="IPR001638">
    <property type="entry name" value="Solute-binding_3/MltF_N"/>
</dbReference>
<evidence type="ECO:0000259" key="3">
    <source>
        <dbReference type="SMART" id="SM00062"/>
    </source>
</evidence>
<organism evidence="4 5">
    <name type="scientific">Paenibacillus hodogayensis</name>
    <dbReference type="NCBI Taxonomy" id="279208"/>
    <lineage>
        <taxon>Bacteria</taxon>
        <taxon>Bacillati</taxon>
        <taxon>Bacillota</taxon>
        <taxon>Bacilli</taxon>
        <taxon>Bacillales</taxon>
        <taxon>Paenibacillaceae</taxon>
        <taxon>Paenibacillus</taxon>
    </lineage>
</organism>
<keyword evidence="1 2" id="KW-0732">Signal</keyword>
<protein>
    <submittedName>
        <fullName evidence="4">Transporter substrate-binding domain-containing protein</fullName>
    </submittedName>
</protein>
<dbReference type="SUPFAM" id="SSF53850">
    <property type="entry name" value="Periplasmic binding protein-like II"/>
    <property type="match status" value="1"/>
</dbReference>
<evidence type="ECO:0000313" key="5">
    <source>
        <dbReference type="Proteomes" id="UP001589619"/>
    </source>
</evidence>
<gene>
    <name evidence="4" type="ORF">ACFFNY_07185</name>
</gene>
<dbReference type="SMART" id="SM00062">
    <property type="entry name" value="PBPb"/>
    <property type="match status" value="1"/>
</dbReference>
<dbReference type="PROSITE" id="PS51257">
    <property type="entry name" value="PROKAR_LIPOPROTEIN"/>
    <property type="match status" value="1"/>
</dbReference>
<proteinExistence type="predicted"/>
<evidence type="ECO:0000313" key="4">
    <source>
        <dbReference type="EMBL" id="MFB9751346.1"/>
    </source>
</evidence>
<dbReference type="Pfam" id="PF00497">
    <property type="entry name" value="SBP_bac_3"/>
    <property type="match status" value="1"/>
</dbReference>
<accession>A0ABV5VSU8</accession>
<evidence type="ECO:0000256" key="1">
    <source>
        <dbReference type="ARBA" id="ARBA00022729"/>
    </source>
</evidence>
<feature type="domain" description="Solute-binding protein family 3/N-terminal" evidence="3">
    <location>
        <begin position="46"/>
        <end position="276"/>
    </location>
</feature>
<dbReference type="RefSeq" id="WP_344906479.1">
    <property type="nucleotide sequence ID" value="NZ_BAAAYO010000005.1"/>
</dbReference>
<dbReference type="PANTHER" id="PTHR35936:SF18">
    <property type="entry name" value="L-CYSTINE-BINDING PROTEIN TCYJ"/>
    <property type="match status" value="1"/>
</dbReference>
<dbReference type="PANTHER" id="PTHR35936">
    <property type="entry name" value="MEMBRANE-BOUND LYTIC MUREIN TRANSGLYCOSYLASE F"/>
    <property type="match status" value="1"/>
</dbReference>
<feature type="signal peptide" evidence="2">
    <location>
        <begin position="1"/>
        <end position="19"/>
    </location>
</feature>
<dbReference type="EMBL" id="JBHMAG010000006">
    <property type="protein sequence ID" value="MFB9751346.1"/>
    <property type="molecule type" value="Genomic_DNA"/>
</dbReference>
<sequence>MKKFSLAAVILASALAVTACGSSSNKDNGGAPSTGGGQPAAAKVTVLKVARNAVPNPPFSYLNDKNVMDGYTVEYLKLLDERLEEYKFEYEEIAREAMLVGVESGKYDFAANFYYRNPEREAKYLFSAVEYGYSLNSLIVKKDRDDIRSLDDMKGKKLTPMSPSTGLRTLVVDYNKKNASNPILVEDIDAVTDAEAVQWVASGKYDAFLTNTTVFENVNAQLKLPLKIAAYVTKEPIWVLFNKDKKDLAARFDEATKALIDDGTLPALSEKWFGVNMFKSLKDVNEQYKFK</sequence>
<name>A0ABV5VSU8_9BACL</name>
<evidence type="ECO:0000256" key="2">
    <source>
        <dbReference type="SAM" id="SignalP"/>
    </source>
</evidence>